<protein>
    <recommendedName>
        <fullName evidence="2">LiaF transmembrane domain-containing protein</fullName>
    </recommendedName>
</protein>
<dbReference type="InterPro" id="IPR054331">
    <property type="entry name" value="LiaF_TM"/>
</dbReference>
<evidence type="ECO:0000256" key="1">
    <source>
        <dbReference type="SAM" id="Phobius"/>
    </source>
</evidence>
<feature type="transmembrane region" description="Helical" evidence="1">
    <location>
        <begin position="60"/>
        <end position="82"/>
    </location>
</feature>
<comment type="caution">
    <text evidence="3">The sequence shown here is derived from an EMBL/GenBank/DDBJ whole genome shotgun (WGS) entry which is preliminary data.</text>
</comment>
<dbReference type="AlphaFoldDB" id="A0ABD5S3U6"/>
<feature type="transmembrane region" description="Helical" evidence="1">
    <location>
        <begin position="35"/>
        <end position="53"/>
    </location>
</feature>
<sequence length="87" mass="8914">MAYRRVSNQSLLGGVVVLVGIALLADSTGLYDTGSLLRFVPSLFVLVGLYAVVASGFRNLAGPLLVIAIAGAAQLVALDLVAGEELL</sequence>
<dbReference type="EMBL" id="JBHSWU010000955">
    <property type="protein sequence ID" value="MFC6726205.1"/>
    <property type="molecule type" value="Genomic_DNA"/>
</dbReference>
<keyword evidence="1" id="KW-0812">Transmembrane</keyword>
<feature type="domain" description="LiaF transmembrane" evidence="2">
    <location>
        <begin position="12"/>
        <end position="82"/>
    </location>
</feature>
<gene>
    <name evidence="3" type="ORF">ACFQE1_17920</name>
</gene>
<keyword evidence="1" id="KW-0472">Membrane</keyword>
<keyword evidence="4" id="KW-1185">Reference proteome</keyword>
<evidence type="ECO:0000313" key="4">
    <source>
        <dbReference type="Proteomes" id="UP001596328"/>
    </source>
</evidence>
<evidence type="ECO:0000259" key="2">
    <source>
        <dbReference type="Pfam" id="PF22570"/>
    </source>
</evidence>
<keyword evidence="1" id="KW-1133">Transmembrane helix</keyword>
<organism evidence="3 4">
    <name type="scientific">Halobium palmae</name>
    <dbReference type="NCBI Taxonomy" id="1776492"/>
    <lineage>
        <taxon>Archaea</taxon>
        <taxon>Methanobacteriati</taxon>
        <taxon>Methanobacteriota</taxon>
        <taxon>Stenosarchaea group</taxon>
        <taxon>Halobacteria</taxon>
        <taxon>Halobacteriales</taxon>
        <taxon>Haloferacaceae</taxon>
        <taxon>Halobium</taxon>
    </lineage>
</organism>
<dbReference type="Pfam" id="PF22570">
    <property type="entry name" value="LiaF-TM"/>
    <property type="match status" value="1"/>
</dbReference>
<dbReference type="Proteomes" id="UP001596328">
    <property type="component" value="Unassembled WGS sequence"/>
</dbReference>
<evidence type="ECO:0000313" key="3">
    <source>
        <dbReference type="EMBL" id="MFC6726205.1"/>
    </source>
</evidence>
<name>A0ABD5S3U6_9EURY</name>
<proteinExistence type="predicted"/>
<accession>A0ABD5S3U6</accession>
<reference evidence="3 4" key="1">
    <citation type="journal article" date="2019" name="Int. J. Syst. Evol. Microbiol.">
        <title>The Global Catalogue of Microorganisms (GCM) 10K type strain sequencing project: providing services to taxonomists for standard genome sequencing and annotation.</title>
        <authorList>
            <consortium name="The Broad Institute Genomics Platform"/>
            <consortium name="The Broad Institute Genome Sequencing Center for Infectious Disease"/>
            <person name="Wu L."/>
            <person name="Ma J."/>
        </authorList>
    </citation>
    <scope>NUCLEOTIDE SEQUENCE [LARGE SCALE GENOMIC DNA]</scope>
    <source>
        <strain evidence="3 4">NBRC 111368</strain>
    </source>
</reference>
<feature type="non-terminal residue" evidence="3">
    <location>
        <position position="87"/>
    </location>
</feature>